<proteinExistence type="predicted"/>
<dbReference type="AlphaFoldDB" id="K0CHC3"/>
<evidence type="ECO:0000313" key="2">
    <source>
        <dbReference type="EMBL" id="AFT71031.1"/>
    </source>
</evidence>
<dbReference type="Proteomes" id="UP000006286">
    <property type="component" value="Chromosome"/>
</dbReference>
<evidence type="ECO:0000313" key="3">
    <source>
        <dbReference type="Proteomes" id="UP000006286"/>
    </source>
</evidence>
<keyword evidence="3" id="KW-1185">Reference proteome</keyword>
<feature type="compositionally biased region" description="Basic and acidic residues" evidence="1">
    <location>
        <begin position="219"/>
        <end position="231"/>
    </location>
</feature>
<protein>
    <submittedName>
        <fullName evidence="2">Uncharacterized protein</fullName>
    </submittedName>
</protein>
<gene>
    <name evidence="2" type="ordered locus">B5T_02762</name>
</gene>
<dbReference type="EMBL" id="CP003466">
    <property type="protein sequence ID" value="AFT71031.1"/>
    <property type="molecule type" value="Genomic_DNA"/>
</dbReference>
<organism evidence="2 3">
    <name type="scientific">Alcanivorax dieselolei (strain DSM 16502 / CGMCC 1.3690 / MCCC 1A00001 / B-5)</name>
    <name type="common">Alloalcanivorax dieselolei</name>
    <dbReference type="NCBI Taxonomy" id="930169"/>
    <lineage>
        <taxon>Bacteria</taxon>
        <taxon>Pseudomonadati</taxon>
        <taxon>Pseudomonadota</taxon>
        <taxon>Gammaproteobacteria</taxon>
        <taxon>Oceanospirillales</taxon>
        <taxon>Alcanivoracaceae</taxon>
        <taxon>Alloalcanivorax</taxon>
    </lineage>
</organism>
<accession>K0CHC3</accession>
<name>K0CHC3_ALCDB</name>
<evidence type="ECO:0000256" key="1">
    <source>
        <dbReference type="SAM" id="MobiDB-lite"/>
    </source>
</evidence>
<dbReference type="KEGG" id="adi:B5T_02762"/>
<dbReference type="HOGENOM" id="CLU_961843_0_0_6"/>
<feature type="region of interest" description="Disordered" evidence="1">
    <location>
        <begin position="210"/>
        <end position="231"/>
    </location>
</feature>
<sequence length="289" mass="30510">MVSRRSAAPRHRLAATSLVRGQRRPDHAAARCCRARCAARLPADPRSAAQACGRGRAATRLHPRRTGTHRRRASGRCAACRPAGPTAANLAALPPPRTGRAVPVKRDQSGIVRQPLFRASQCIRHDRRCASGLVGDTPMMAANSLHVAVPLVVLSGASFCRSSPCRRACSADAFAPHFAQSSAQPSNVQASCLERARPAAIGAFASGLAAGAATPPGRRCPERQRRAKAEGKIKGRGTWPLGNLVCTWGWRGTRQGAASCREGAQRRIGVGETACFVRWTATALDGAAP</sequence>
<dbReference type="PATRIC" id="fig|930169.3.peg.2731"/>
<reference evidence="2 3" key="1">
    <citation type="journal article" date="2012" name="J. Bacteriol.">
        <title>Complete genome sequence of Alcanivorax dieselolei type strain B5.</title>
        <authorList>
            <person name="Lai Q."/>
            <person name="Li W."/>
            <person name="Shao Z."/>
        </authorList>
    </citation>
    <scope>NUCLEOTIDE SEQUENCE [LARGE SCALE GENOMIC DNA]</scope>
    <source>
        <strain evidence="3">DSM 16502 / CGMCC 1.3690 / B-5</strain>
    </source>
</reference>
<dbReference type="eggNOG" id="ENOG5030CS9">
    <property type="taxonomic scope" value="Bacteria"/>
</dbReference>